<evidence type="ECO:0000256" key="1">
    <source>
        <dbReference type="HAMAP-Rule" id="MF_02200"/>
    </source>
</evidence>
<sequence length="117" mass="13105">MYWLWRLCRALPKSKSKHTGNNDMNIYSLVIRAVPGHYDEVRAAILAQPGVEIHIEHEGKIIATVEDVPGLRGSDVLKNIQEISHVASATLAYEYSDDETQPPKELATQKTAKEHLS</sequence>
<evidence type="ECO:0000256" key="2">
    <source>
        <dbReference type="SAM" id="MobiDB-lite"/>
    </source>
</evidence>
<dbReference type="Pfam" id="PF03927">
    <property type="entry name" value="NapD"/>
    <property type="match status" value="1"/>
</dbReference>
<dbReference type="HAMAP" id="MF_02200">
    <property type="entry name" value="NapD"/>
    <property type="match status" value="1"/>
</dbReference>
<organism evidence="3 4">
    <name type="scientific">Deefgea chitinilytica</name>
    <dbReference type="NCBI Taxonomy" id="570276"/>
    <lineage>
        <taxon>Bacteria</taxon>
        <taxon>Pseudomonadati</taxon>
        <taxon>Pseudomonadota</taxon>
        <taxon>Betaproteobacteria</taxon>
        <taxon>Neisseriales</taxon>
        <taxon>Chitinibacteraceae</taxon>
        <taxon>Deefgea</taxon>
    </lineage>
</organism>
<evidence type="ECO:0000313" key="4">
    <source>
        <dbReference type="Proteomes" id="UP001195660"/>
    </source>
</evidence>
<comment type="caution">
    <text evidence="3">The sequence shown here is derived from an EMBL/GenBank/DDBJ whole genome shotgun (WGS) entry which is preliminary data.</text>
</comment>
<name>A0ABS2CC07_9NEIS</name>
<evidence type="ECO:0000313" key="3">
    <source>
        <dbReference type="EMBL" id="MBM5571683.1"/>
    </source>
</evidence>
<dbReference type="Proteomes" id="UP001195660">
    <property type="component" value="Unassembled WGS sequence"/>
</dbReference>
<dbReference type="EMBL" id="WOFE01000003">
    <property type="protein sequence ID" value="MBM5571683.1"/>
    <property type="molecule type" value="Genomic_DNA"/>
</dbReference>
<gene>
    <name evidence="1" type="primary">napD</name>
    <name evidence="3" type="ORF">GM173_08835</name>
</gene>
<comment type="function">
    <text evidence="1">Chaperone for NapA, the catalytic subunit of the periplasmic nitrate reductase. It binds directly and specifically to the twin-arginine signal peptide of NapA, preventing premature interaction with the Tat translocase and premature export.</text>
</comment>
<reference evidence="3 4" key="1">
    <citation type="submission" date="2019-11" db="EMBL/GenBank/DDBJ databases">
        <title>Novel Deefgea species.</title>
        <authorList>
            <person name="Han J.-H."/>
        </authorList>
    </citation>
    <scope>NUCLEOTIDE SEQUENCE [LARGE SCALE GENOMIC DNA]</scope>
    <source>
        <strain evidence="3 4">LMG 24817</strain>
    </source>
</reference>
<comment type="similarity">
    <text evidence="1">Belongs to the NapD family.</text>
</comment>
<keyword evidence="4" id="KW-1185">Reference proteome</keyword>
<dbReference type="InterPro" id="IPR005623">
    <property type="entry name" value="Chaperone_NapD_NO3_reduct"/>
</dbReference>
<comment type="subunit">
    <text evidence="1">Interacts with the cytoplasmic NapA precursor.</text>
</comment>
<comment type="subcellular location">
    <subcellularLocation>
        <location evidence="1">Cytoplasm</location>
    </subcellularLocation>
</comment>
<protein>
    <recommendedName>
        <fullName evidence="1">Chaperone NapD</fullName>
    </recommendedName>
    <alternativeName>
        <fullName evidence="1">NapA signal peptide-binding chaperone NapD</fullName>
    </alternativeName>
</protein>
<keyword evidence="1" id="KW-0963">Cytoplasm</keyword>
<feature type="region of interest" description="Disordered" evidence="2">
    <location>
        <begin position="94"/>
        <end position="117"/>
    </location>
</feature>
<dbReference type="Gene3D" id="3.30.70.920">
    <property type="match status" value="1"/>
</dbReference>
<keyword evidence="1" id="KW-0143">Chaperone</keyword>
<accession>A0ABS2CC07</accession>
<proteinExistence type="inferred from homology"/>